<organism evidence="5">
    <name type="scientific">Sporisorium scitamineum</name>
    <dbReference type="NCBI Taxonomy" id="49012"/>
    <lineage>
        <taxon>Eukaryota</taxon>
        <taxon>Fungi</taxon>
        <taxon>Dikarya</taxon>
        <taxon>Basidiomycota</taxon>
        <taxon>Ustilaginomycotina</taxon>
        <taxon>Ustilaginomycetes</taxon>
        <taxon>Ustilaginales</taxon>
        <taxon>Ustilaginaceae</taxon>
        <taxon>Sporisorium</taxon>
    </lineage>
</organism>
<dbReference type="EMBL" id="LK056678">
    <property type="protein sequence ID" value="CDR88351.1"/>
    <property type="molecule type" value="Genomic_DNA"/>
</dbReference>
<feature type="region of interest" description="Disordered" evidence="3">
    <location>
        <begin position="1"/>
        <end position="85"/>
    </location>
</feature>
<feature type="domain" description="RRM" evidence="4">
    <location>
        <begin position="86"/>
        <end position="159"/>
    </location>
</feature>
<dbReference type="PROSITE" id="PS50102">
    <property type="entry name" value="RRM"/>
    <property type="match status" value="1"/>
</dbReference>
<dbReference type="PANTHER" id="PTHR15481">
    <property type="entry name" value="RIBONUCLEIC ACID BINDING PROTEIN S1"/>
    <property type="match status" value="1"/>
</dbReference>
<feature type="compositionally biased region" description="Polar residues" evidence="3">
    <location>
        <begin position="8"/>
        <end position="18"/>
    </location>
</feature>
<proteinExistence type="predicted"/>
<dbReference type="PANTHER" id="PTHR15481:SF0">
    <property type="entry name" value="LD23870P-RELATED"/>
    <property type="match status" value="1"/>
</dbReference>
<feature type="region of interest" description="Disordered" evidence="3">
    <location>
        <begin position="165"/>
        <end position="274"/>
    </location>
</feature>
<gene>
    <name evidence="5" type="ORF">SPSC_04178</name>
</gene>
<evidence type="ECO:0000256" key="1">
    <source>
        <dbReference type="ARBA" id="ARBA00022884"/>
    </source>
</evidence>
<accession>A0A127Z3C3</accession>
<evidence type="ECO:0000256" key="2">
    <source>
        <dbReference type="PROSITE-ProRule" id="PRU00176"/>
    </source>
</evidence>
<dbReference type="OrthoDB" id="252020at2759"/>
<protein>
    <recommendedName>
        <fullName evidence="4">RRM domain-containing protein</fullName>
    </recommendedName>
</protein>
<dbReference type="InterPro" id="IPR000504">
    <property type="entry name" value="RRM_dom"/>
</dbReference>
<dbReference type="InterPro" id="IPR035979">
    <property type="entry name" value="RBD_domain_sf"/>
</dbReference>
<keyword evidence="1 2" id="KW-0694">RNA-binding</keyword>
<evidence type="ECO:0000256" key="3">
    <source>
        <dbReference type="SAM" id="MobiDB-lite"/>
    </source>
</evidence>
<dbReference type="GO" id="GO:0005737">
    <property type="term" value="C:cytoplasm"/>
    <property type="evidence" value="ECO:0007669"/>
    <property type="project" value="TreeGrafter"/>
</dbReference>
<name>A0A127Z3C3_9BASI</name>
<feature type="compositionally biased region" description="Low complexity" evidence="3">
    <location>
        <begin position="46"/>
        <end position="83"/>
    </location>
</feature>
<dbReference type="InterPro" id="IPR012677">
    <property type="entry name" value="Nucleotide-bd_a/b_plait_sf"/>
</dbReference>
<dbReference type="AlphaFoldDB" id="A0A127Z3C3"/>
<feature type="compositionally biased region" description="Basic and acidic residues" evidence="3">
    <location>
        <begin position="168"/>
        <end position="202"/>
    </location>
</feature>
<dbReference type="GO" id="GO:0000398">
    <property type="term" value="P:mRNA splicing, via spliceosome"/>
    <property type="evidence" value="ECO:0007669"/>
    <property type="project" value="TreeGrafter"/>
</dbReference>
<dbReference type="GO" id="GO:0005654">
    <property type="term" value="C:nucleoplasm"/>
    <property type="evidence" value="ECO:0007669"/>
    <property type="project" value="TreeGrafter"/>
</dbReference>
<dbReference type="Gene3D" id="3.30.70.330">
    <property type="match status" value="1"/>
</dbReference>
<evidence type="ECO:0000313" key="5">
    <source>
        <dbReference type="EMBL" id="CDR88351.1"/>
    </source>
</evidence>
<evidence type="ECO:0000259" key="4">
    <source>
        <dbReference type="PROSITE" id="PS50102"/>
    </source>
</evidence>
<reference evidence="5" key="1">
    <citation type="submission" date="2014-06" db="EMBL/GenBank/DDBJ databases">
        <authorList>
            <person name="Ju J."/>
            <person name="Zhang J."/>
        </authorList>
    </citation>
    <scope>NUCLEOTIDE SEQUENCE</scope>
    <source>
        <strain evidence="5">SscI8</strain>
    </source>
</reference>
<dbReference type="GO" id="GO:0061574">
    <property type="term" value="C:ASAP complex"/>
    <property type="evidence" value="ECO:0007669"/>
    <property type="project" value="TreeGrafter"/>
</dbReference>
<dbReference type="SMART" id="SM00360">
    <property type="entry name" value="RRM"/>
    <property type="match status" value="1"/>
</dbReference>
<dbReference type="SUPFAM" id="SSF54928">
    <property type="entry name" value="RNA-binding domain, RBD"/>
    <property type="match status" value="1"/>
</dbReference>
<sequence length="274" mass="30254">MNGRAESSRSGARNVSGSSDDRFHRRSVSPDTRMTRLDSHSRSRSRSFSDASMSSRSPSPRRYTRHSPSASPRPSSHSTSKSAGKTALRIEHLTHNINESHLRHIFGWYGRIVRVYLTPSISAKEPSGWAYVEMSSVEEAAKAALYMSGGQIDGATLTVGTCVVPEDLPSRSEGRDRSGRDRRADSERWGRSDRKDRDRRASYDAPPPRSVHPDRQRMVGAVDRYAGRSSYGGGGAARPLRKWGQPDSNRGRDRSLSPPAPRRSSGATRGSPSY</sequence>
<dbReference type="GO" id="GO:0003723">
    <property type="term" value="F:RNA binding"/>
    <property type="evidence" value="ECO:0007669"/>
    <property type="project" value="UniProtKB-UniRule"/>
</dbReference>
<dbReference type="Pfam" id="PF00076">
    <property type="entry name" value="RRM_1"/>
    <property type="match status" value="1"/>
</dbReference>